<keyword evidence="2" id="KW-1185">Reference proteome</keyword>
<protein>
    <submittedName>
        <fullName evidence="1">Uncharacterized protein</fullName>
    </submittedName>
</protein>
<dbReference type="Proteomes" id="UP001197974">
    <property type="component" value="Chromosome"/>
</dbReference>
<reference evidence="1 2" key="1">
    <citation type="submission" date="2023-06" db="EMBL/GenBank/DDBJ databases">
        <title>Five Gram-positive bacteria isolated from mangrove sediments in Shenzhen, Guangdong, China.</title>
        <authorList>
            <person name="Yu S."/>
            <person name="Zheng W."/>
            <person name="Huang Y."/>
        </authorList>
    </citation>
    <scope>NUCLEOTIDE SEQUENCE [LARGE SCALE GENOMIC DNA]</scope>
    <source>
        <strain evidence="1 2">SaN35-3</strain>
    </source>
</reference>
<proteinExistence type="predicted"/>
<dbReference type="Gene3D" id="2.130.10.10">
    <property type="entry name" value="YVTN repeat-like/Quinoprotein amine dehydrogenase"/>
    <property type="match status" value="1"/>
</dbReference>
<dbReference type="RefSeq" id="WP_226543337.1">
    <property type="nucleotide sequence ID" value="NZ_CP129013.1"/>
</dbReference>
<evidence type="ECO:0000313" key="2">
    <source>
        <dbReference type="Proteomes" id="UP001197974"/>
    </source>
</evidence>
<dbReference type="SUPFAM" id="SSF63825">
    <property type="entry name" value="YWTD domain"/>
    <property type="match status" value="1"/>
</dbReference>
<name>A0ABY9JP82_9BACI</name>
<evidence type="ECO:0000313" key="1">
    <source>
        <dbReference type="EMBL" id="WLR41214.1"/>
    </source>
</evidence>
<accession>A0ABY9JP82</accession>
<dbReference type="EMBL" id="CP129013">
    <property type="protein sequence ID" value="WLR41214.1"/>
    <property type="molecule type" value="Genomic_DNA"/>
</dbReference>
<organism evidence="1 2">
    <name type="scientific">Bacillus carboniphilus</name>
    <dbReference type="NCBI Taxonomy" id="86663"/>
    <lineage>
        <taxon>Bacteria</taxon>
        <taxon>Bacillati</taxon>
        <taxon>Bacillota</taxon>
        <taxon>Bacilli</taxon>
        <taxon>Bacillales</taxon>
        <taxon>Bacillaceae</taxon>
        <taxon>Bacillus</taxon>
    </lineage>
</organism>
<gene>
    <name evidence="1" type="ORF">LC087_09685</name>
</gene>
<sequence>MAISLNTQQLYVVDSILVLGIFTNVIDLLTNMVTTTLSGTFNGVAANNLLNTVYFVDRFNNIVGVLDADTNLFVDTITGFFDPYSIAVNELTQRVYVADDNNVVEIDATTNSILNTML</sequence>
<dbReference type="InterPro" id="IPR015943">
    <property type="entry name" value="WD40/YVTN_repeat-like_dom_sf"/>
</dbReference>